<reference evidence="1 2" key="1">
    <citation type="submission" date="2023-07" db="EMBL/GenBank/DDBJ databases">
        <title>Sorghum-associated microbial communities from plants grown in Nebraska, USA.</title>
        <authorList>
            <person name="Schachtman D."/>
        </authorList>
    </citation>
    <scope>NUCLEOTIDE SEQUENCE [LARGE SCALE GENOMIC DNA]</scope>
    <source>
        <strain evidence="1 2">DS1607</strain>
    </source>
</reference>
<comment type="caution">
    <text evidence="1">The sequence shown here is derived from an EMBL/GenBank/DDBJ whole genome shotgun (WGS) entry which is preliminary data.</text>
</comment>
<gene>
    <name evidence="1" type="ORF">J2W36_004528</name>
</gene>
<evidence type="ECO:0000313" key="2">
    <source>
        <dbReference type="Proteomes" id="UP001226867"/>
    </source>
</evidence>
<dbReference type="CDD" id="cd22231">
    <property type="entry name" value="RHH_NikR_HicB-like"/>
    <property type="match status" value="1"/>
</dbReference>
<dbReference type="InterPro" id="IPR041088">
    <property type="entry name" value="RHH_8"/>
</dbReference>
<dbReference type="SUPFAM" id="SSF47598">
    <property type="entry name" value="Ribbon-helix-helix"/>
    <property type="match status" value="1"/>
</dbReference>
<dbReference type="InterPro" id="IPR010985">
    <property type="entry name" value="Ribbon_hlx_hlx"/>
</dbReference>
<dbReference type="Pfam" id="PF17723">
    <property type="entry name" value="RHH_8"/>
    <property type="match status" value="1"/>
</dbReference>
<proteinExistence type="predicted"/>
<sequence length="141" mass="15310">MTSASTRAPDRLKPPDSEKITINLGYVDLGQVDLLVMEGFYSNRTDFIRTAIRNHLATHTDVLRQVVARKMLVLGLQRFGVSDLEAARQAGHKLQIRVLGLAIIDSDVSADLATQTIDSITVLGALQASAAVRSALASRIR</sequence>
<protein>
    <submittedName>
        <fullName evidence="1">Arc/MetJ-type ribon-helix-helix transcriptional regulator</fullName>
    </submittedName>
</protein>
<dbReference type="RefSeq" id="WP_307692005.1">
    <property type="nucleotide sequence ID" value="NZ_JAUSRO010000017.1"/>
</dbReference>
<keyword evidence="2" id="KW-1185">Reference proteome</keyword>
<accession>A0ABT9SES3</accession>
<dbReference type="PANTHER" id="PTHR36215:SF1">
    <property type="entry name" value="BLL4998 PROTEIN"/>
    <property type="match status" value="1"/>
</dbReference>
<dbReference type="Gene3D" id="1.10.1220.10">
    <property type="entry name" value="Met repressor-like"/>
    <property type="match status" value="1"/>
</dbReference>
<dbReference type="Proteomes" id="UP001226867">
    <property type="component" value="Unassembled WGS sequence"/>
</dbReference>
<evidence type="ECO:0000313" key="1">
    <source>
        <dbReference type="EMBL" id="MDP9902251.1"/>
    </source>
</evidence>
<dbReference type="InterPro" id="IPR013321">
    <property type="entry name" value="Arc_rbn_hlx_hlx"/>
</dbReference>
<dbReference type="PANTHER" id="PTHR36215">
    <property type="entry name" value="BLL4998 PROTEIN"/>
    <property type="match status" value="1"/>
</dbReference>
<dbReference type="EMBL" id="JAUSRO010000017">
    <property type="protein sequence ID" value="MDP9902251.1"/>
    <property type="molecule type" value="Genomic_DNA"/>
</dbReference>
<organism evidence="1 2">
    <name type="scientific">Variovorax ginsengisoli</name>
    <dbReference type="NCBI Taxonomy" id="363844"/>
    <lineage>
        <taxon>Bacteria</taxon>
        <taxon>Pseudomonadati</taxon>
        <taxon>Pseudomonadota</taxon>
        <taxon>Betaproteobacteria</taxon>
        <taxon>Burkholderiales</taxon>
        <taxon>Comamonadaceae</taxon>
        <taxon>Variovorax</taxon>
    </lineage>
</organism>
<name>A0ABT9SES3_9BURK</name>